<gene>
    <name evidence="2" type="ORF">LMG28138_01633</name>
</gene>
<dbReference type="PANTHER" id="PTHR43581">
    <property type="entry name" value="ATP/GTP PHOSPHATASE"/>
    <property type="match status" value="1"/>
</dbReference>
<dbReference type="SMART" id="SM00382">
    <property type="entry name" value="AAA"/>
    <property type="match status" value="1"/>
</dbReference>
<evidence type="ECO:0000313" key="3">
    <source>
        <dbReference type="Proteomes" id="UP000494115"/>
    </source>
</evidence>
<reference evidence="2 3" key="1">
    <citation type="submission" date="2020-04" db="EMBL/GenBank/DDBJ databases">
        <authorList>
            <person name="De Canck E."/>
        </authorList>
    </citation>
    <scope>NUCLEOTIDE SEQUENCE [LARGE SCALE GENOMIC DNA]</scope>
    <source>
        <strain evidence="2 3">LMG 28138</strain>
    </source>
</reference>
<dbReference type="InterPro" id="IPR003593">
    <property type="entry name" value="AAA+_ATPase"/>
</dbReference>
<evidence type="ECO:0000313" key="2">
    <source>
        <dbReference type="EMBL" id="CAB3783405.1"/>
    </source>
</evidence>
<dbReference type="Proteomes" id="UP000494115">
    <property type="component" value="Unassembled WGS sequence"/>
</dbReference>
<protein>
    <recommendedName>
        <fullName evidence="1">AAA+ ATPase domain-containing protein</fullName>
    </recommendedName>
</protein>
<dbReference type="InterPro" id="IPR051396">
    <property type="entry name" value="Bact_Antivir_Def_Nuclease"/>
</dbReference>
<dbReference type="Pfam" id="PF13304">
    <property type="entry name" value="AAA_21"/>
    <property type="match status" value="1"/>
</dbReference>
<dbReference type="GO" id="GO:0005524">
    <property type="term" value="F:ATP binding"/>
    <property type="evidence" value="ECO:0007669"/>
    <property type="project" value="InterPro"/>
</dbReference>
<evidence type="ECO:0000259" key="1">
    <source>
        <dbReference type="SMART" id="SM00382"/>
    </source>
</evidence>
<feature type="domain" description="AAA+ ATPase" evidence="1">
    <location>
        <begin position="39"/>
        <end position="498"/>
    </location>
</feature>
<dbReference type="AlphaFoldDB" id="A0A6S7B966"/>
<dbReference type="GO" id="GO:0016887">
    <property type="term" value="F:ATP hydrolysis activity"/>
    <property type="evidence" value="ECO:0007669"/>
    <property type="project" value="InterPro"/>
</dbReference>
<dbReference type="SUPFAM" id="SSF52540">
    <property type="entry name" value="P-loop containing nucleoside triphosphate hydrolases"/>
    <property type="match status" value="1"/>
</dbReference>
<proteinExistence type="predicted"/>
<organism evidence="2 3">
    <name type="scientific">Pararobbsia alpina</name>
    <dbReference type="NCBI Taxonomy" id="621374"/>
    <lineage>
        <taxon>Bacteria</taxon>
        <taxon>Pseudomonadati</taxon>
        <taxon>Pseudomonadota</taxon>
        <taxon>Betaproteobacteria</taxon>
        <taxon>Burkholderiales</taxon>
        <taxon>Burkholderiaceae</taxon>
        <taxon>Pararobbsia</taxon>
    </lineage>
</organism>
<dbReference type="InterPro" id="IPR003959">
    <property type="entry name" value="ATPase_AAA_core"/>
</dbReference>
<sequence>MSPKSIINDPLMNSSRPSIVEHFSIEGLYGYRSVSFSSKYAATVLIARNGSGKTTLIAALDAFLRGQFSRFAGLQFDRIVCRLRGYSGNLVLTTADVQEYLDFAGNEVSHVAKSWGVASKALISLLEQDIKLMDYEDLIADSSFSTIYSKLGYEYHTVRSQCESLSAHLREKDIKANAIRRLLDSILHDIEIVYLPTYRRIELSIPASTSRGEKRKTVLSKLGVAQSGLYTADIQFGLGDISERLKKMYQDMLQISNQGYGKVSANVINDLISDRYRQSGQTANELPKRKELDVFFSRIQDASRGFNRVPYGYFVPPNLDQVYSGDVPADAAPFLNYFLNQLNSVVLETKGLEDLVDSFIGSCNKYLSGKEDLSGEPTFLSENVEDKKRLDFNRQNFEVAVKSSVTDDDIPLESLSSGEKQMVSLFARLYLYPGPKIVLIDEPELSLSLGWQRQILPDVLRAPSCRQVVAITHSPFIFDNELEPYAGSLRLDFTDKPRNEGPWNSLFGPGLPEDPNE</sequence>
<name>A0A6S7B966_9BURK</name>
<dbReference type="RefSeq" id="WP_175104238.1">
    <property type="nucleotide sequence ID" value="NZ_CADIKM010000005.1"/>
</dbReference>
<keyword evidence="3" id="KW-1185">Reference proteome</keyword>
<accession>A0A6S7B966</accession>
<dbReference type="Gene3D" id="3.40.50.300">
    <property type="entry name" value="P-loop containing nucleotide triphosphate hydrolases"/>
    <property type="match status" value="1"/>
</dbReference>
<dbReference type="InterPro" id="IPR027417">
    <property type="entry name" value="P-loop_NTPase"/>
</dbReference>
<dbReference type="PANTHER" id="PTHR43581:SF2">
    <property type="entry name" value="EXCINUCLEASE ATPASE SUBUNIT"/>
    <property type="match status" value="1"/>
</dbReference>
<dbReference type="EMBL" id="CADIKM010000005">
    <property type="protein sequence ID" value="CAB3783405.1"/>
    <property type="molecule type" value="Genomic_DNA"/>
</dbReference>